<keyword evidence="4" id="KW-1185">Reference proteome</keyword>
<evidence type="ECO:0000313" key="3">
    <source>
        <dbReference type="EMBL" id="GAA0880289.1"/>
    </source>
</evidence>
<dbReference type="EMBL" id="BAAAFI010000042">
    <property type="protein sequence ID" value="GAA0880289.1"/>
    <property type="molecule type" value="Genomic_DNA"/>
</dbReference>
<sequence>MKDYNLTRKKIRTLSIIGVLLLLLYGKNLVERQSFTSISSTFTEVYNDRLVVEGYIFEISDRLFQIQKLIDHCTIDYDYSKVIEEITTNENSILATVVEFEKTKLTDQEAIYLANFKKIIEQDLTIKSYDLLYSDSSGVNREQVKIYDAKISQARQDLQNLSKIQMVEGEKLISKAKILINRSQIWAQFEVALLIILVVVIFLLLFRKSDSGQDTDQYSSADR</sequence>
<feature type="transmembrane region" description="Helical" evidence="1">
    <location>
        <begin position="185"/>
        <end position="206"/>
    </location>
</feature>
<protein>
    <recommendedName>
        <fullName evidence="2">Chemotaxis methyl-accepting receptor HlyB-like 4HB MCP domain-containing protein</fullName>
    </recommendedName>
</protein>
<dbReference type="Pfam" id="PF12729">
    <property type="entry name" value="4HB_MCP_1"/>
    <property type="match status" value="1"/>
</dbReference>
<keyword evidence="1" id="KW-0812">Transmembrane</keyword>
<organism evidence="3 4">
    <name type="scientific">Algoriphagus jejuensis</name>
    <dbReference type="NCBI Taxonomy" id="419934"/>
    <lineage>
        <taxon>Bacteria</taxon>
        <taxon>Pseudomonadati</taxon>
        <taxon>Bacteroidota</taxon>
        <taxon>Cytophagia</taxon>
        <taxon>Cytophagales</taxon>
        <taxon>Cyclobacteriaceae</taxon>
        <taxon>Algoriphagus</taxon>
    </lineage>
</organism>
<proteinExistence type="predicted"/>
<evidence type="ECO:0000256" key="1">
    <source>
        <dbReference type="SAM" id="Phobius"/>
    </source>
</evidence>
<reference evidence="4" key="1">
    <citation type="journal article" date="2019" name="Int. J. Syst. Evol. Microbiol.">
        <title>The Global Catalogue of Microorganisms (GCM) 10K type strain sequencing project: providing services to taxonomists for standard genome sequencing and annotation.</title>
        <authorList>
            <consortium name="The Broad Institute Genomics Platform"/>
            <consortium name="The Broad Institute Genome Sequencing Center for Infectious Disease"/>
            <person name="Wu L."/>
            <person name="Ma J."/>
        </authorList>
    </citation>
    <scope>NUCLEOTIDE SEQUENCE [LARGE SCALE GENOMIC DNA]</scope>
    <source>
        <strain evidence="4">JCM 16112</strain>
    </source>
</reference>
<evidence type="ECO:0000259" key="2">
    <source>
        <dbReference type="Pfam" id="PF12729"/>
    </source>
</evidence>
<keyword evidence="1" id="KW-0472">Membrane</keyword>
<name>A0ABP3YH23_9BACT</name>
<dbReference type="Proteomes" id="UP001500469">
    <property type="component" value="Unassembled WGS sequence"/>
</dbReference>
<comment type="caution">
    <text evidence="3">The sequence shown here is derived from an EMBL/GenBank/DDBJ whole genome shotgun (WGS) entry which is preliminary data.</text>
</comment>
<keyword evidence="1" id="KW-1133">Transmembrane helix</keyword>
<gene>
    <name evidence="3" type="ORF">GCM10009119_32590</name>
</gene>
<evidence type="ECO:0000313" key="4">
    <source>
        <dbReference type="Proteomes" id="UP001500469"/>
    </source>
</evidence>
<feature type="domain" description="Chemotaxis methyl-accepting receptor HlyB-like 4HB MCP" evidence="2">
    <location>
        <begin position="8"/>
        <end position="122"/>
    </location>
</feature>
<dbReference type="RefSeq" id="WP_343853531.1">
    <property type="nucleotide sequence ID" value="NZ_BAAAFI010000042.1"/>
</dbReference>
<accession>A0ABP3YH23</accession>
<dbReference type="InterPro" id="IPR024478">
    <property type="entry name" value="HlyB_4HB_MCP"/>
</dbReference>